<evidence type="ECO:0000313" key="2">
    <source>
        <dbReference type="EMBL" id="KJP87866.1"/>
    </source>
</evidence>
<organism evidence="2 3">
    <name type="scientific">Plasmodium fragile</name>
    <dbReference type="NCBI Taxonomy" id="5857"/>
    <lineage>
        <taxon>Eukaryota</taxon>
        <taxon>Sar</taxon>
        <taxon>Alveolata</taxon>
        <taxon>Apicomplexa</taxon>
        <taxon>Aconoidasida</taxon>
        <taxon>Haemosporida</taxon>
        <taxon>Plasmodiidae</taxon>
        <taxon>Plasmodium</taxon>
        <taxon>Plasmodium (Plasmodium)</taxon>
    </lineage>
</organism>
<feature type="compositionally biased region" description="Basic and acidic residues" evidence="1">
    <location>
        <begin position="72"/>
        <end position="86"/>
    </location>
</feature>
<dbReference type="OMA" id="GHYECYS"/>
<proteinExistence type="predicted"/>
<dbReference type="OrthoDB" id="387563at2759"/>
<protein>
    <recommendedName>
        <fullName evidence="4">RanBP2-type domain-containing protein</fullName>
    </recommendedName>
</protein>
<keyword evidence="3" id="KW-1185">Reference proteome</keyword>
<feature type="compositionally biased region" description="Basic and acidic residues" evidence="1">
    <location>
        <begin position="176"/>
        <end position="189"/>
    </location>
</feature>
<dbReference type="AlphaFoldDB" id="A0A0D9QQ97"/>
<evidence type="ECO:0000313" key="3">
    <source>
        <dbReference type="Proteomes" id="UP000054561"/>
    </source>
</evidence>
<evidence type="ECO:0000256" key="1">
    <source>
        <dbReference type="SAM" id="MobiDB-lite"/>
    </source>
</evidence>
<sequence length="224" mass="26117">MTKTGRREEEEEEEAAGGRLGRKEKQRHHGRESSPGGRKRKHHRNRSPQRSRSPHPYDSWGGSSKRRKKKEGRSESTHPRRGENERRRSRSRSRGRKRHSDSQRERSKKAKEPPQVSYNAFDYFSNDIASEKLLPSYIMEEKNKYEKDVFEKAYGLSLGDDMVQVDQFLFNPNEGHKEKAQMKKTDSGAKHTSSKGGHYECYSCKAKNVYANVQCCKCKKLRKI</sequence>
<dbReference type="EMBL" id="KQ001668">
    <property type="protein sequence ID" value="KJP87866.1"/>
    <property type="molecule type" value="Genomic_DNA"/>
</dbReference>
<reference evidence="2 3" key="1">
    <citation type="submission" date="2014-03" db="EMBL/GenBank/DDBJ databases">
        <title>The Genome Sequence of Plasmodium fragile nilgiri.</title>
        <authorList>
            <consortium name="The Broad Institute Genomics Platform"/>
            <consortium name="The Broad Institute Genome Sequencing Center for Infectious Disease"/>
            <person name="Neafsey D."/>
            <person name="Duraisingh M."/>
            <person name="Young S.K."/>
            <person name="Zeng Q."/>
            <person name="Gargeya S."/>
            <person name="Abouelleil A."/>
            <person name="Alvarado L."/>
            <person name="Chapman S.B."/>
            <person name="Gainer-Dewar J."/>
            <person name="Goldberg J."/>
            <person name="Griggs A."/>
            <person name="Gujja S."/>
            <person name="Hansen M."/>
            <person name="Howarth C."/>
            <person name="Imamovic A."/>
            <person name="Larimer J."/>
            <person name="Pearson M."/>
            <person name="Poon T.W."/>
            <person name="Priest M."/>
            <person name="Roberts A."/>
            <person name="Saif S."/>
            <person name="Shea T."/>
            <person name="Sykes S."/>
            <person name="Wortman J."/>
            <person name="Nusbaum C."/>
            <person name="Birren B."/>
        </authorList>
    </citation>
    <scope>NUCLEOTIDE SEQUENCE [LARGE SCALE GENOMIC DNA]</scope>
    <source>
        <strain evidence="3">nilgiri</strain>
    </source>
</reference>
<dbReference type="Proteomes" id="UP000054561">
    <property type="component" value="Unassembled WGS sequence"/>
</dbReference>
<feature type="compositionally biased region" description="Basic residues" evidence="1">
    <location>
        <begin position="20"/>
        <end position="30"/>
    </location>
</feature>
<dbReference type="RefSeq" id="XP_012335518.1">
    <property type="nucleotide sequence ID" value="XM_012480095.1"/>
</dbReference>
<feature type="compositionally biased region" description="Basic residues" evidence="1">
    <location>
        <begin position="37"/>
        <end position="53"/>
    </location>
</feature>
<evidence type="ECO:0008006" key="4">
    <source>
        <dbReference type="Google" id="ProtNLM"/>
    </source>
</evidence>
<dbReference type="VEuPathDB" id="PlasmoDB:AK88_02470"/>
<feature type="region of interest" description="Disordered" evidence="1">
    <location>
        <begin position="176"/>
        <end position="196"/>
    </location>
</feature>
<name>A0A0D9QQ97_PLAFR</name>
<gene>
    <name evidence="2" type="ORF">AK88_02470</name>
</gene>
<feature type="compositionally biased region" description="Basic residues" evidence="1">
    <location>
        <begin position="87"/>
        <end position="99"/>
    </location>
</feature>
<feature type="region of interest" description="Disordered" evidence="1">
    <location>
        <begin position="1"/>
        <end position="120"/>
    </location>
</feature>
<dbReference type="GeneID" id="24267784"/>
<accession>A0A0D9QQ97</accession>